<keyword evidence="1" id="KW-0540">Nuclease</keyword>
<dbReference type="GO" id="GO:0004519">
    <property type="term" value="F:endonuclease activity"/>
    <property type="evidence" value="ECO:0007669"/>
    <property type="project" value="UniProtKB-KW"/>
</dbReference>
<keyword evidence="2" id="KW-1185">Reference proteome</keyword>
<dbReference type="Proteomes" id="UP000784880">
    <property type="component" value="Unassembled WGS sequence"/>
</dbReference>
<protein>
    <submittedName>
        <fullName evidence="1">HNH endonuclease</fullName>
    </submittedName>
</protein>
<organism evidence="1 2">
    <name type="scientific">Evansella tamaricis</name>
    <dbReference type="NCBI Taxonomy" id="2069301"/>
    <lineage>
        <taxon>Bacteria</taxon>
        <taxon>Bacillati</taxon>
        <taxon>Bacillota</taxon>
        <taxon>Bacilli</taxon>
        <taxon>Bacillales</taxon>
        <taxon>Bacillaceae</taxon>
        <taxon>Evansella</taxon>
    </lineage>
</organism>
<accession>A0ABS6JKX1</accession>
<sequence length="315" mass="34672">MTINEQKPYLKRTGENLGVASGKLIKMPFYLTGRLTRIEYILELGDYSEGLTRFLFNTTSSISQGIWTMGVGMKRGNKQTIKSGAAEIGDTTWKTTKGLGLGLLNASKNIGNIAIGAVRQNKPQLTEGLKGIGKPLIIGGFLFWIIDVPDGMDHVEASNNLDNIFDPDDTGLTDGQIQTINADLAGEYHAVSRIPYETSQVELPNGMIIEGVFPIFDDVSPFTATLDPELYETSDYVHIQIGNTQLLEELETTPDLAEQFDHIQMEQILAGETPDGYTWHHHQDPGKLQLVETEPHDLSAHTGGRQLWGGGTDMR</sequence>
<evidence type="ECO:0000313" key="2">
    <source>
        <dbReference type="Proteomes" id="UP000784880"/>
    </source>
</evidence>
<keyword evidence="1" id="KW-0378">Hydrolase</keyword>
<dbReference type="RefSeq" id="WP_217068807.1">
    <property type="nucleotide sequence ID" value="NZ_JAHQCS010000173.1"/>
</dbReference>
<evidence type="ECO:0000313" key="1">
    <source>
        <dbReference type="EMBL" id="MBU9714327.1"/>
    </source>
</evidence>
<name>A0ABS6JKX1_9BACI</name>
<reference evidence="1 2" key="1">
    <citation type="submission" date="2021-06" db="EMBL/GenBank/DDBJ databases">
        <title>Bacillus sp. RD4P76, an endophyte from a halophyte.</title>
        <authorList>
            <person name="Sun J.-Q."/>
        </authorList>
    </citation>
    <scope>NUCLEOTIDE SEQUENCE [LARGE SCALE GENOMIC DNA]</scope>
    <source>
        <strain evidence="1 2">CGMCC 1.15917</strain>
    </source>
</reference>
<comment type="caution">
    <text evidence="1">The sequence shown here is derived from an EMBL/GenBank/DDBJ whole genome shotgun (WGS) entry which is preliminary data.</text>
</comment>
<proteinExistence type="predicted"/>
<dbReference type="Pfam" id="PF12639">
    <property type="entry name" value="Colicin-DNase"/>
    <property type="match status" value="1"/>
</dbReference>
<keyword evidence="1" id="KW-0255">Endonuclease</keyword>
<dbReference type="EMBL" id="JAHQCS010000173">
    <property type="protein sequence ID" value="MBU9714327.1"/>
    <property type="molecule type" value="Genomic_DNA"/>
</dbReference>
<gene>
    <name evidence="1" type="ORF">KS419_21535</name>
</gene>